<dbReference type="Pfam" id="PF02687">
    <property type="entry name" value="FtsX"/>
    <property type="match status" value="2"/>
</dbReference>
<dbReference type="InterPro" id="IPR003838">
    <property type="entry name" value="ABC3_permease_C"/>
</dbReference>
<evidence type="ECO:0000256" key="1">
    <source>
        <dbReference type="ARBA" id="ARBA00004651"/>
    </source>
</evidence>
<evidence type="ECO:0000256" key="4">
    <source>
        <dbReference type="ARBA" id="ARBA00022989"/>
    </source>
</evidence>
<keyword evidence="2" id="KW-1003">Cell membrane</keyword>
<feature type="transmembrane region" description="Helical" evidence="6">
    <location>
        <begin position="21"/>
        <end position="41"/>
    </location>
</feature>
<feature type="transmembrane region" description="Helical" evidence="6">
    <location>
        <begin position="345"/>
        <end position="367"/>
    </location>
</feature>
<feature type="transmembrane region" description="Helical" evidence="6">
    <location>
        <begin position="387"/>
        <end position="406"/>
    </location>
</feature>
<evidence type="ECO:0000256" key="2">
    <source>
        <dbReference type="ARBA" id="ARBA00022475"/>
    </source>
</evidence>
<reference evidence="8 9" key="1">
    <citation type="submission" date="2023-03" db="EMBL/GenBank/DDBJ databases">
        <title>Thalassotalea loyana LMG 22536T draft genome sequence.</title>
        <authorList>
            <person name="Sawabe T."/>
        </authorList>
    </citation>
    <scope>NUCLEOTIDE SEQUENCE [LARGE SCALE GENOMIC DNA]</scope>
    <source>
        <strain evidence="8 9">LMG 22536</strain>
    </source>
</reference>
<evidence type="ECO:0000256" key="3">
    <source>
        <dbReference type="ARBA" id="ARBA00022692"/>
    </source>
</evidence>
<keyword evidence="9" id="KW-1185">Reference proteome</keyword>
<organism evidence="8 9">
    <name type="scientific">Thalassotalea loyana</name>
    <dbReference type="NCBI Taxonomy" id="280483"/>
    <lineage>
        <taxon>Bacteria</taxon>
        <taxon>Pseudomonadati</taxon>
        <taxon>Pseudomonadota</taxon>
        <taxon>Gammaproteobacteria</taxon>
        <taxon>Alteromonadales</taxon>
        <taxon>Colwelliaceae</taxon>
        <taxon>Thalassotalea</taxon>
    </lineage>
</organism>
<feature type="transmembrane region" description="Helical" evidence="6">
    <location>
        <begin position="412"/>
        <end position="437"/>
    </location>
</feature>
<name>A0ABQ6HIE3_9GAMM</name>
<feature type="domain" description="ABC3 transporter permease C-terminal" evidence="7">
    <location>
        <begin position="258"/>
        <end position="374"/>
    </location>
</feature>
<keyword evidence="4 6" id="KW-1133">Transmembrane helix</keyword>
<gene>
    <name evidence="8" type="primary">ybbP</name>
    <name evidence="8" type="ORF">tloyanaT_28050</name>
</gene>
<protein>
    <submittedName>
        <fullName evidence="8">ABC transporter permease</fullName>
    </submittedName>
</protein>
<feature type="transmembrane region" description="Helical" evidence="6">
    <location>
        <begin position="792"/>
        <end position="818"/>
    </location>
</feature>
<dbReference type="Proteomes" id="UP001157134">
    <property type="component" value="Unassembled WGS sequence"/>
</dbReference>
<feature type="transmembrane region" description="Helical" evidence="6">
    <location>
        <begin position="254"/>
        <end position="273"/>
    </location>
</feature>
<feature type="transmembrane region" description="Helical" evidence="6">
    <location>
        <begin position="301"/>
        <end position="325"/>
    </location>
</feature>
<feature type="domain" description="ABC3 transporter permease C-terminal" evidence="7">
    <location>
        <begin position="708"/>
        <end position="810"/>
    </location>
</feature>
<dbReference type="InterPro" id="IPR038766">
    <property type="entry name" value="Membrane_comp_ABC_pdt"/>
</dbReference>
<proteinExistence type="predicted"/>
<dbReference type="RefSeq" id="WP_284299691.1">
    <property type="nucleotide sequence ID" value="NZ_BSSV01000006.1"/>
</dbReference>
<evidence type="ECO:0000256" key="5">
    <source>
        <dbReference type="ARBA" id="ARBA00023136"/>
    </source>
</evidence>
<sequence length="830" mass="91338">MKNWFKHSVSLLKHELRRGELTIVALAIILAVSAVFSLTGFSNHIKDALVNESTTFIAADRVWATSRPLDESVNVKAAELGVNTAKQVFMSSMVFSDERMVLSSLTAVTDLYPLRGDLLVEISGQEQAVFAPERGGIWVQPAILTKLAVSPGDAIEIGNKTFEIKGVINQIPDASFSVFTSGPTIILHFDDMIETGLIQPGSRIWYEYLFAGDKSAITEFEAWVKPQVNDTQRWYDIKDSQSSLSNALNRAEQYLSLASMLGVVLAAVAVAVAGRRYAQRQQSVVTIFKAMGTSKGYVRRVYLLHWSLLSIFSIVAGLAVGALLLAIGINSVKDQLEIQGSLIQLYPMLVASFTGVICACAFAIVPLRELIDTSPLSILRGFDSKKLPWYAHIPAITALFLLLFMFSKNLALSVALVVGGLLVSGVILLTAKFILVLSRQAGAKAGKAWHLALANLKRRANENAVQLISFTVAIELLLLIFVMKGAIIDEWQRQLPDDTANRFLVNIAHDKVDEVATFIDENNIVSSGLYPVVRGRLTAINDTQTARRVTKEDDSKDDNARRGVGRELNLTWRNDLPEENTVISGQWWAEEDDSGQVSIEQKLAERLGVGLGDKLTFQIGSDVVTVPITSIREVNWNSLQPNFYMIFSAGVLSDFPASYINSMYINDENKPKLQRFLTDYPTISMIDVEAIIRQLRSVISQVSLAIEFVLILVVLAGSLVLVAQVQASMEERERELAILKTLGAKSKMLNFSVLYEFVALGAVAGLMASIAMELAVYILQTQVFDMTPSWHLSYWLLGIASGAIFVGTVGFLSCARLLKLSSVTLIRRTM</sequence>
<feature type="transmembrane region" description="Helical" evidence="6">
    <location>
        <begin position="467"/>
        <end position="487"/>
    </location>
</feature>
<accession>A0ABQ6HIE3</accession>
<keyword evidence="5 6" id="KW-0472">Membrane</keyword>
<comment type="caution">
    <text evidence="8">The sequence shown here is derived from an EMBL/GenBank/DDBJ whole genome shotgun (WGS) entry which is preliminary data.</text>
</comment>
<dbReference type="EMBL" id="BSSV01000006">
    <property type="protein sequence ID" value="GLX86552.1"/>
    <property type="molecule type" value="Genomic_DNA"/>
</dbReference>
<comment type="subcellular location">
    <subcellularLocation>
        <location evidence="1">Cell membrane</location>
        <topology evidence="1">Multi-pass membrane protein</topology>
    </subcellularLocation>
</comment>
<evidence type="ECO:0000313" key="8">
    <source>
        <dbReference type="EMBL" id="GLX86552.1"/>
    </source>
</evidence>
<dbReference type="PANTHER" id="PTHR30287:SF1">
    <property type="entry name" value="INNER MEMBRANE PROTEIN"/>
    <property type="match status" value="1"/>
</dbReference>
<keyword evidence="3 6" id="KW-0812">Transmembrane</keyword>
<dbReference type="PANTHER" id="PTHR30287">
    <property type="entry name" value="MEMBRANE COMPONENT OF PREDICTED ABC SUPERFAMILY METABOLITE UPTAKE TRANSPORTER"/>
    <property type="match status" value="1"/>
</dbReference>
<evidence type="ECO:0000313" key="9">
    <source>
        <dbReference type="Proteomes" id="UP001157134"/>
    </source>
</evidence>
<feature type="transmembrane region" description="Helical" evidence="6">
    <location>
        <begin position="748"/>
        <end position="772"/>
    </location>
</feature>
<evidence type="ECO:0000256" key="6">
    <source>
        <dbReference type="SAM" id="Phobius"/>
    </source>
</evidence>
<evidence type="ECO:0000259" key="7">
    <source>
        <dbReference type="Pfam" id="PF02687"/>
    </source>
</evidence>
<feature type="transmembrane region" description="Helical" evidence="6">
    <location>
        <begin position="704"/>
        <end position="727"/>
    </location>
</feature>